<gene>
    <name evidence="13" type="primary">bluB</name>
    <name evidence="13" type="ORF">V5E97_34090</name>
</gene>
<feature type="domain" description="Nitroreductase" evidence="12">
    <location>
        <begin position="17"/>
        <end position="182"/>
    </location>
</feature>
<evidence type="ECO:0000259" key="12">
    <source>
        <dbReference type="Pfam" id="PF00881"/>
    </source>
</evidence>
<evidence type="ECO:0000256" key="5">
    <source>
        <dbReference type="ARBA" id="ARBA00022857"/>
    </source>
</evidence>
<evidence type="ECO:0000256" key="8">
    <source>
        <dbReference type="ARBA" id="ARBA00051314"/>
    </source>
</evidence>
<keyword evidence="3" id="KW-0288">FMN</keyword>
<dbReference type="GO" id="GO:0102919">
    <property type="term" value="F:5,6-dimethylbenzimidazole synthase activity"/>
    <property type="evidence" value="ECO:0007669"/>
    <property type="project" value="UniProtKB-EC"/>
</dbReference>
<dbReference type="PANTHER" id="PTHR23026:SF90">
    <property type="entry name" value="IODOTYROSINE DEIODINASE 1"/>
    <property type="match status" value="1"/>
</dbReference>
<evidence type="ECO:0000256" key="9">
    <source>
        <dbReference type="ARBA" id="ARBA00061097"/>
    </source>
</evidence>
<evidence type="ECO:0000256" key="6">
    <source>
        <dbReference type="ARBA" id="ARBA00023002"/>
    </source>
</evidence>
<dbReference type="Pfam" id="PF00881">
    <property type="entry name" value="Nitroreductase"/>
    <property type="match status" value="1"/>
</dbReference>
<dbReference type="PANTHER" id="PTHR23026">
    <property type="entry name" value="NADPH NITROREDUCTASE"/>
    <property type="match status" value="1"/>
</dbReference>
<evidence type="ECO:0000256" key="11">
    <source>
        <dbReference type="ARBA" id="ARBA00068702"/>
    </source>
</evidence>
<evidence type="ECO:0000256" key="4">
    <source>
        <dbReference type="ARBA" id="ARBA00022741"/>
    </source>
</evidence>
<evidence type="ECO:0000256" key="7">
    <source>
        <dbReference type="ARBA" id="ARBA00023027"/>
    </source>
</evidence>
<dbReference type="InterPro" id="IPR029479">
    <property type="entry name" value="Nitroreductase"/>
</dbReference>
<dbReference type="AlphaFoldDB" id="A0AAU7CDX6"/>
<organism evidence="13">
    <name type="scientific">Singulisphaera sp. Ch08</name>
    <dbReference type="NCBI Taxonomy" id="3120278"/>
    <lineage>
        <taxon>Bacteria</taxon>
        <taxon>Pseudomonadati</taxon>
        <taxon>Planctomycetota</taxon>
        <taxon>Planctomycetia</taxon>
        <taxon>Isosphaerales</taxon>
        <taxon>Isosphaeraceae</taxon>
        <taxon>Singulisphaera</taxon>
    </lineage>
</organism>
<evidence type="ECO:0000256" key="1">
    <source>
        <dbReference type="ARBA" id="ARBA00011823"/>
    </source>
</evidence>
<dbReference type="InterPro" id="IPR050627">
    <property type="entry name" value="Nitroreductase/BluB"/>
</dbReference>
<reference evidence="13" key="1">
    <citation type="submission" date="2024-05" db="EMBL/GenBank/DDBJ databases">
        <title>Planctomycetes of the genus Singulisphaera possess chitinolytic capabilities.</title>
        <authorList>
            <person name="Ivanova A."/>
        </authorList>
    </citation>
    <scope>NUCLEOTIDE SEQUENCE</scope>
    <source>
        <strain evidence="13">Ch08T</strain>
    </source>
</reference>
<keyword evidence="6 13" id="KW-0560">Oxidoreductase</keyword>
<name>A0AAU7CDX6_9BACT</name>
<dbReference type="NCBIfam" id="TIGR02476">
    <property type="entry name" value="BluB"/>
    <property type="match status" value="1"/>
</dbReference>
<keyword evidence="7" id="KW-0520">NAD</keyword>
<evidence type="ECO:0000256" key="3">
    <source>
        <dbReference type="ARBA" id="ARBA00022643"/>
    </source>
</evidence>
<accession>A0AAU7CDX6</accession>
<dbReference type="InterPro" id="IPR012825">
    <property type="entry name" value="BluB"/>
</dbReference>
<comment type="catalytic activity">
    <reaction evidence="8">
        <text>FMNH2 + O2 = dialurate + 5,6-dimethylbenzimidazole + D-erythrose 4-phosphate + H(+)</text>
        <dbReference type="Rhea" id="RHEA:27345"/>
        <dbReference type="ChEBI" id="CHEBI:15378"/>
        <dbReference type="ChEBI" id="CHEBI:15379"/>
        <dbReference type="ChEBI" id="CHEBI:15890"/>
        <dbReference type="ChEBI" id="CHEBI:16897"/>
        <dbReference type="ChEBI" id="CHEBI:57618"/>
        <dbReference type="ChEBI" id="CHEBI:140629"/>
        <dbReference type="EC" id="1.13.11.79"/>
    </reaction>
</comment>
<comment type="subunit">
    <text evidence="1">Homooctamer.</text>
</comment>
<dbReference type="EMBL" id="CP155447">
    <property type="protein sequence ID" value="XBH03303.1"/>
    <property type="molecule type" value="Genomic_DNA"/>
</dbReference>
<keyword evidence="4" id="KW-0547">Nucleotide-binding</keyword>
<proteinExistence type="inferred from homology"/>
<dbReference type="FunFam" id="3.40.109.10:FF:000013">
    <property type="entry name" value="5,6-dimethylbenzimidazole synthase"/>
    <property type="match status" value="1"/>
</dbReference>
<dbReference type="InterPro" id="IPR000415">
    <property type="entry name" value="Nitroreductase-like"/>
</dbReference>
<keyword evidence="5" id="KW-0521">NADP</keyword>
<evidence type="ECO:0000256" key="10">
    <source>
        <dbReference type="ARBA" id="ARBA00066311"/>
    </source>
</evidence>
<dbReference type="SUPFAM" id="SSF55469">
    <property type="entry name" value="FMN-dependent nitroreductase-like"/>
    <property type="match status" value="1"/>
</dbReference>
<sequence length="224" mass="25233">MSAFSPTEREAVYRAIFERRDCRQFLPDPLPDDLIARLLDAAHHAPSVGFMQPWNFLLVRSTEVRSRVKAAFERANAAANVQFQGERGELYRSLKLEGIMESPLNICVTCDRSRHGPVVLGKTAQPEMDLYSTVCAIQNLWLAARAEGVGVGWVSIVEIEDLRQILALPDQVVPVAYLCLGRVAEFPISPELERLGWLNRVELEPLVFEDQWDRPTSLFSGNPD</sequence>
<dbReference type="Gene3D" id="3.40.109.10">
    <property type="entry name" value="NADH Oxidase"/>
    <property type="match status" value="1"/>
</dbReference>
<dbReference type="GO" id="GO:0009236">
    <property type="term" value="P:cobalamin biosynthetic process"/>
    <property type="evidence" value="ECO:0007669"/>
    <property type="project" value="UniProtKB-ARBA"/>
</dbReference>
<evidence type="ECO:0000313" key="13">
    <source>
        <dbReference type="EMBL" id="XBH03303.1"/>
    </source>
</evidence>
<keyword evidence="2" id="KW-0285">Flavoprotein</keyword>
<dbReference type="EC" id="1.13.11.79" evidence="10"/>
<dbReference type="RefSeq" id="WP_406696039.1">
    <property type="nucleotide sequence ID" value="NZ_CP155447.1"/>
</dbReference>
<evidence type="ECO:0000256" key="2">
    <source>
        <dbReference type="ARBA" id="ARBA00022630"/>
    </source>
</evidence>
<protein>
    <recommendedName>
        <fullName evidence="11">5,6-dimethylbenzimidazole synthase</fullName>
        <ecNumber evidence="10">1.13.11.79</ecNumber>
    </recommendedName>
</protein>
<comment type="similarity">
    <text evidence="9">Belongs to the BluB family.</text>
</comment>
<dbReference type="CDD" id="cd02145">
    <property type="entry name" value="BluB"/>
    <property type="match status" value="1"/>
</dbReference>
<dbReference type="GO" id="GO:0000166">
    <property type="term" value="F:nucleotide binding"/>
    <property type="evidence" value="ECO:0007669"/>
    <property type="project" value="UniProtKB-KW"/>
</dbReference>